<dbReference type="EMBL" id="BARU01010265">
    <property type="protein sequence ID" value="GAH46285.1"/>
    <property type="molecule type" value="Genomic_DNA"/>
</dbReference>
<dbReference type="AlphaFoldDB" id="X1GN43"/>
<name>X1GN43_9ZZZZ</name>
<comment type="caution">
    <text evidence="1">The sequence shown here is derived from an EMBL/GenBank/DDBJ whole genome shotgun (WGS) entry which is preliminary data.</text>
</comment>
<proteinExistence type="predicted"/>
<feature type="non-terminal residue" evidence="1">
    <location>
        <position position="244"/>
    </location>
</feature>
<gene>
    <name evidence="1" type="ORF">S03H2_19624</name>
</gene>
<sequence>MGKVYFAPFGEQTKTQAIYEIRRRLYDNPIFNKADCETELCVWQKCRVVYIPTGQRVFDASFCIPFTQKGATAYVVVHASGFCEFRELFPLSTFSVIRNVFKMYTKGFLLAIGIAKPEQIKPLLSMYEKLPDIIKVSTSKIAQYAKNGIQFYQKSTARIKDSLHIDEIAVLHKISLSLSDEYKTYWIAQESKLSDLSFKIFGDFQTVSSYVHLCEMYFYIQIKNTAGTENEKRLVSLKHGAKIT</sequence>
<accession>X1GN43</accession>
<protein>
    <submittedName>
        <fullName evidence="1">Uncharacterized protein</fullName>
    </submittedName>
</protein>
<organism evidence="1">
    <name type="scientific">marine sediment metagenome</name>
    <dbReference type="NCBI Taxonomy" id="412755"/>
    <lineage>
        <taxon>unclassified sequences</taxon>
        <taxon>metagenomes</taxon>
        <taxon>ecological metagenomes</taxon>
    </lineage>
</organism>
<reference evidence="1" key="1">
    <citation type="journal article" date="2014" name="Front. Microbiol.">
        <title>High frequency of phylogenetically diverse reductive dehalogenase-homologous genes in deep subseafloor sedimentary metagenomes.</title>
        <authorList>
            <person name="Kawai M."/>
            <person name="Futagami T."/>
            <person name="Toyoda A."/>
            <person name="Takaki Y."/>
            <person name="Nishi S."/>
            <person name="Hori S."/>
            <person name="Arai W."/>
            <person name="Tsubouchi T."/>
            <person name="Morono Y."/>
            <person name="Uchiyama I."/>
            <person name="Ito T."/>
            <person name="Fujiyama A."/>
            <person name="Inagaki F."/>
            <person name="Takami H."/>
        </authorList>
    </citation>
    <scope>NUCLEOTIDE SEQUENCE</scope>
    <source>
        <strain evidence="1">Expedition CK06-06</strain>
    </source>
</reference>
<evidence type="ECO:0000313" key="1">
    <source>
        <dbReference type="EMBL" id="GAH46285.1"/>
    </source>
</evidence>